<dbReference type="RefSeq" id="XP_009652046.1">
    <property type="nucleotide sequence ID" value="XM_009653751.1"/>
</dbReference>
<gene>
    <name evidence="3" type="ORF">VDAG_03667</name>
</gene>
<reference evidence="3 4" key="1">
    <citation type="submission" date="2008-03" db="EMBL/GenBank/DDBJ databases">
        <title>The Genome Sequence of Verticillium dahliae VdLs.17.</title>
        <authorList>
            <consortium name="The Broad Institute Genome Sequencing Platform"/>
            <person name="Ma L.-J.J."/>
            <person name="Klosterman S.J."/>
            <person name="Subbarao K."/>
            <person name="Dobinson K."/>
            <person name="Veronese P."/>
            <person name="Kang S."/>
            <person name="Gold S.E."/>
            <person name="Young S."/>
            <person name="Jaffe D."/>
            <person name="Gnerre S."/>
            <person name="Berlin A."/>
            <person name="Heiman D."/>
            <person name="Hepburn T."/>
            <person name="Sykes S."/>
            <person name="Alvarado L."/>
            <person name="Kodira C.D."/>
            <person name="Lander E."/>
            <person name="Galagan J."/>
            <person name="Nusbaum C."/>
            <person name="Birren B."/>
        </authorList>
    </citation>
    <scope>NUCLEOTIDE SEQUENCE [LARGE SCALE GENOMIC DNA]</scope>
    <source>
        <strain evidence="4">VdLs.17 / ATCC MYA-4575 / FGSC 10137</strain>
    </source>
</reference>
<dbReference type="InterPro" id="IPR001926">
    <property type="entry name" value="TrpB-like_PALP"/>
</dbReference>
<dbReference type="Gene3D" id="3.40.50.1100">
    <property type="match status" value="2"/>
</dbReference>
<evidence type="ECO:0000256" key="1">
    <source>
        <dbReference type="SAM" id="MobiDB-lite"/>
    </source>
</evidence>
<name>G2X088_VERDV</name>
<dbReference type="InterPro" id="IPR036052">
    <property type="entry name" value="TrpB-like_PALP_sf"/>
</dbReference>
<dbReference type="PANTHER" id="PTHR10314">
    <property type="entry name" value="CYSTATHIONINE BETA-SYNTHASE"/>
    <property type="match status" value="1"/>
</dbReference>
<dbReference type="EMBL" id="DS572700">
    <property type="protein sequence ID" value="EGY22229.1"/>
    <property type="molecule type" value="Genomic_DNA"/>
</dbReference>
<dbReference type="AlphaFoldDB" id="G2X088"/>
<sequence length="272" mass="29417">MASFPFHCPFDWEIRSPHDAAPCNPKNSREHPSSLVHRAASAMDPQHQHIAAAIDQSSDAPMTRRDDSLRHLTSVTHSEISHTNMADVKAVPAARVAVTAQSATELIGNTPLVRLNKIPQSLGLECDVYAKVELFNTGGSVKDRIALRMIEEAEKSGRIKPGDTLIEPTSGNTGIGLALVGAIKGYKTIIIPAREDVGREGCPSSRRSVPTIIRTPTQAALGRPRVAHWRRPAASRRRSPTPTSSTSNPTSTTPSRTSWALPRRSGRRPAAT</sequence>
<dbReference type="HOGENOM" id="CLU_1023788_0_0_1"/>
<dbReference type="InParanoid" id="G2X088"/>
<keyword evidence="4" id="KW-1185">Reference proteome</keyword>
<dbReference type="eggNOG" id="KOG1252">
    <property type="taxonomic scope" value="Eukaryota"/>
</dbReference>
<dbReference type="SUPFAM" id="SSF53686">
    <property type="entry name" value="Tryptophan synthase beta subunit-like PLP-dependent enzymes"/>
    <property type="match status" value="1"/>
</dbReference>
<accession>G2X088</accession>
<dbReference type="Pfam" id="PF00291">
    <property type="entry name" value="PALP"/>
    <property type="match status" value="1"/>
</dbReference>
<dbReference type="KEGG" id="vda:VDAG_03667"/>
<feature type="compositionally biased region" description="Low complexity" evidence="1">
    <location>
        <begin position="240"/>
        <end position="258"/>
    </location>
</feature>
<dbReference type="Proteomes" id="UP000001611">
    <property type="component" value="Chromosome 3"/>
</dbReference>
<dbReference type="OrthoDB" id="10295607at2759"/>
<dbReference type="GeneID" id="20705130"/>
<evidence type="ECO:0000313" key="4">
    <source>
        <dbReference type="Proteomes" id="UP000001611"/>
    </source>
</evidence>
<organism evidence="3 4">
    <name type="scientific">Verticillium dahliae (strain VdLs.17 / ATCC MYA-4575 / FGSC 10137)</name>
    <name type="common">Verticillium wilt</name>
    <dbReference type="NCBI Taxonomy" id="498257"/>
    <lineage>
        <taxon>Eukaryota</taxon>
        <taxon>Fungi</taxon>
        <taxon>Dikarya</taxon>
        <taxon>Ascomycota</taxon>
        <taxon>Pezizomycotina</taxon>
        <taxon>Sordariomycetes</taxon>
        <taxon>Hypocreomycetidae</taxon>
        <taxon>Glomerellales</taxon>
        <taxon>Plectosphaerellaceae</taxon>
        <taxon>Verticillium</taxon>
    </lineage>
</organism>
<evidence type="ECO:0000313" key="3">
    <source>
        <dbReference type="EMBL" id="EGY22229.1"/>
    </source>
</evidence>
<feature type="domain" description="Tryptophan synthase beta chain-like PALP" evidence="2">
    <location>
        <begin position="104"/>
        <end position="192"/>
    </location>
</feature>
<protein>
    <submittedName>
        <fullName evidence="3">Cysteine synthase B</fullName>
    </submittedName>
</protein>
<evidence type="ECO:0000259" key="2">
    <source>
        <dbReference type="Pfam" id="PF00291"/>
    </source>
</evidence>
<feature type="region of interest" description="Disordered" evidence="1">
    <location>
        <begin position="198"/>
        <end position="272"/>
    </location>
</feature>
<feature type="region of interest" description="Disordered" evidence="1">
    <location>
        <begin position="21"/>
        <end position="42"/>
    </location>
</feature>
<feature type="compositionally biased region" description="Basic residues" evidence="1">
    <location>
        <begin position="225"/>
        <end position="239"/>
    </location>
</feature>
<dbReference type="STRING" id="498257.G2X088"/>
<dbReference type="InterPro" id="IPR050214">
    <property type="entry name" value="Cys_Synth/Cystath_Beta-Synth"/>
</dbReference>
<proteinExistence type="predicted"/>